<evidence type="ECO:0000313" key="2">
    <source>
        <dbReference type="Proteomes" id="UP000014500"/>
    </source>
</evidence>
<organism evidence="1 2">
    <name type="scientific">Strigamia maritima</name>
    <name type="common">European centipede</name>
    <name type="synonym">Geophilus maritimus</name>
    <dbReference type="NCBI Taxonomy" id="126957"/>
    <lineage>
        <taxon>Eukaryota</taxon>
        <taxon>Metazoa</taxon>
        <taxon>Ecdysozoa</taxon>
        <taxon>Arthropoda</taxon>
        <taxon>Myriapoda</taxon>
        <taxon>Chilopoda</taxon>
        <taxon>Pleurostigmophora</taxon>
        <taxon>Geophilomorpha</taxon>
        <taxon>Linotaeniidae</taxon>
        <taxon>Strigamia</taxon>
    </lineage>
</organism>
<dbReference type="AlphaFoldDB" id="T1JEG8"/>
<accession>T1JEG8</accession>
<dbReference type="HOGENOM" id="CLU_2124168_0_0_1"/>
<reference evidence="1" key="2">
    <citation type="submission" date="2015-02" db="UniProtKB">
        <authorList>
            <consortium name="EnsemblMetazoa"/>
        </authorList>
    </citation>
    <scope>IDENTIFICATION</scope>
</reference>
<dbReference type="EnsemblMetazoa" id="SMAR012214-RA">
    <property type="protein sequence ID" value="SMAR012214-PA"/>
    <property type="gene ID" value="SMAR012214"/>
</dbReference>
<proteinExistence type="predicted"/>
<protein>
    <submittedName>
        <fullName evidence="1">Uncharacterized protein</fullName>
    </submittedName>
</protein>
<sequence length="114" mass="12702">MLCGLDICPVSRALGERDIRCCSIPTLDGKVALDAFHWLIQTTSLFGSSEEVQNQAHFPPMIVAFTQLCIVNWILLLSHEILQFYVEKSTPSIAIIIVEISIAYSDAFIYVNIA</sequence>
<keyword evidence="2" id="KW-1185">Reference proteome</keyword>
<reference evidence="2" key="1">
    <citation type="submission" date="2011-05" db="EMBL/GenBank/DDBJ databases">
        <authorList>
            <person name="Richards S.R."/>
            <person name="Qu J."/>
            <person name="Jiang H."/>
            <person name="Jhangiani S.N."/>
            <person name="Agravi P."/>
            <person name="Goodspeed R."/>
            <person name="Gross S."/>
            <person name="Mandapat C."/>
            <person name="Jackson L."/>
            <person name="Mathew T."/>
            <person name="Pu L."/>
            <person name="Thornton R."/>
            <person name="Saada N."/>
            <person name="Wilczek-Boney K.B."/>
            <person name="Lee S."/>
            <person name="Kovar C."/>
            <person name="Wu Y."/>
            <person name="Scherer S.E."/>
            <person name="Worley K.C."/>
            <person name="Muzny D.M."/>
            <person name="Gibbs R."/>
        </authorList>
    </citation>
    <scope>NUCLEOTIDE SEQUENCE</scope>
    <source>
        <strain evidence="2">Brora</strain>
    </source>
</reference>
<evidence type="ECO:0000313" key="1">
    <source>
        <dbReference type="EnsemblMetazoa" id="SMAR012214-PA"/>
    </source>
</evidence>
<dbReference type="EMBL" id="JH432117">
    <property type="status" value="NOT_ANNOTATED_CDS"/>
    <property type="molecule type" value="Genomic_DNA"/>
</dbReference>
<name>T1JEG8_STRMM</name>
<dbReference type="Proteomes" id="UP000014500">
    <property type="component" value="Unassembled WGS sequence"/>
</dbReference>